<keyword evidence="4" id="KW-0472">Membrane</keyword>
<dbReference type="Proteomes" id="UP001610335">
    <property type="component" value="Unassembled WGS sequence"/>
</dbReference>
<dbReference type="Gene3D" id="3.90.550.20">
    <property type="match status" value="1"/>
</dbReference>
<evidence type="ECO:0000256" key="4">
    <source>
        <dbReference type="SAM" id="Phobius"/>
    </source>
</evidence>
<dbReference type="InterPro" id="IPR029044">
    <property type="entry name" value="Nucleotide-diphossugar_trans"/>
</dbReference>
<feature type="region of interest" description="Disordered" evidence="3">
    <location>
        <begin position="674"/>
        <end position="697"/>
    </location>
</feature>
<evidence type="ECO:0000313" key="6">
    <source>
        <dbReference type="EMBL" id="KAL2811929.1"/>
    </source>
</evidence>
<name>A0ABR4H8Z5_9EURO</name>
<keyword evidence="4" id="KW-0812">Transmembrane</keyword>
<gene>
    <name evidence="6" type="ORF">BDW59DRAFT_167919</name>
</gene>
<reference evidence="6 7" key="1">
    <citation type="submission" date="2024-07" db="EMBL/GenBank/DDBJ databases">
        <title>Section-level genome sequencing and comparative genomics of Aspergillus sections Usti and Cavernicolus.</title>
        <authorList>
            <consortium name="Lawrence Berkeley National Laboratory"/>
            <person name="Nybo J.L."/>
            <person name="Vesth T.C."/>
            <person name="Theobald S."/>
            <person name="Frisvad J.C."/>
            <person name="Larsen T.O."/>
            <person name="Kjaerboelling I."/>
            <person name="Rothschild-Mancinelli K."/>
            <person name="Lyhne E.K."/>
            <person name="Kogle M.E."/>
            <person name="Barry K."/>
            <person name="Clum A."/>
            <person name="Na H."/>
            <person name="Ledsgaard L."/>
            <person name="Lin J."/>
            <person name="Lipzen A."/>
            <person name="Kuo A."/>
            <person name="Riley R."/>
            <person name="Mondo S."/>
            <person name="LaButti K."/>
            <person name="Haridas S."/>
            <person name="Pangalinan J."/>
            <person name="Salamov A.A."/>
            <person name="Simmons B.A."/>
            <person name="Magnuson J.K."/>
            <person name="Chen J."/>
            <person name="Drula E."/>
            <person name="Henrissat B."/>
            <person name="Wiebenga A."/>
            <person name="Lubbers R.J."/>
            <person name="Gomes A.C."/>
            <person name="Makela M.R."/>
            <person name="Stajich J."/>
            <person name="Grigoriev I.V."/>
            <person name="Mortensen U.H."/>
            <person name="De vries R.P."/>
            <person name="Baker S.E."/>
            <person name="Andersen M.R."/>
        </authorList>
    </citation>
    <scope>NUCLEOTIDE SEQUENCE [LARGE SCALE GENOMIC DNA]</scope>
    <source>
        <strain evidence="6 7">CBS 600.67</strain>
    </source>
</reference>
<keyword evidence="4" id="KW-1133">Transmembrane helix</keyword>
<feature type="compositionally biased region" description="Acidic residues" evidence="3">
    <location>
        <begin position="615"/>
        <end position="632"/>
    </location>
</feature>
<feature type="transmembrane region" description="Helical" evidence="4">
    <location>
        <begin position="711"/>
        <end position="737"/>
    </location>
</feature>
<dbReference type="SUPFAM" id="SSF53448">
    <property type="entry name" value="Nucleotide-diphospho-sugar transferases"/>
    <property type="match status" value="1"/>
</dbReference>
<feature type="transmembrane region" description="Helical" evidence="4">
    <location>
        <begin position="21"/>
        <end position="39"/>
    </location>
</feature>
<dbReference type="Pfam" id="PF03151">
    <property type="entry name" value="TPT"/>
    <property type="match status" value="1"/>
</dbReference>
<keyword evidence="7" id="KW-1185">Reference proteome</keyword>
<comment type="similarity">
    <text evidence="1">Belongs to the glycosyltransferase 32 family.</text>
</comment>
<keyword evidence="2" id="KW-0808">Transferase</keyword>
<feature type="transmembrane region" description="Helical" evidence="4">
    <location>
        <begin position="744"/>
        <end position="765"/>
    </location>
</feature>
<feature type="compositionally biased region" description="Low complexity" evidence="3">
    <location>
        <begin position="677"/>
        <end position="697"/>
    </location>
</feature>
<evidence type="ECO:0000259" key="5">
    <source>
        <dbReference type="Pfam" id="PF03151"/>
    </source>
</evidence>
<evidence type="ECO:0000256" key="1">
    <source>
        <dbReference type="ARBA" id="ARBA00009003"/>
    </source>
</evidence>
<feature type="domain" description="Sugar phosphate transporter" evidence="5">
    <location>
        <begin position="391"/>
        <end position="554"/>
    </location>
</feature>
<dbReference type="PANTHER" id="PTHR32385:SF23">
    <property type="entry name" value="NUCLEOTIDE-DIPHOSPHO-SUGAR TRANSFERASE"/>
    <property type="match status" value="1"/>
</dbReference>
<dbReference type="Pfam" id="PF04488">
    <property type="entry name" value="Gly_transf_sug"/>
    <property type="match status" value="1"/>
</dbReference>
<accession>A0ABR4H8Z5</accession>
<feature type="transmembrane region" description="Helical" evidence="4">
    <location>
        <begin position="777"/>
        <end position="796"/>
    </location>
</feature>
<sequence>MISDSTRASKAGHFIAQSIRRRGPILILLSITLIIIYPFRSTLIPINITHYQSQPPPSPSPSSSPSSPSLTPGNLLSRPISHDKTTIPKLIHQTWFPAGTNMSASAQAWVQTVKTHHPDWEYVLWDDETDEMLVREYFPWFLDTYRALPREINRADMARNFYMFLFGGLYTDVDTEALRPVEPLFTAHEVLLKSHWDSLFLASPSNSQGQGQGQRQVQRAFMGRMAHTLDPEGLGAVPNGWMASPPGHPFWLLPVLSVMENPKGDGSVEGMTGPGILGPLIKQYYSSSYDNLSGGDSLRRQLCRRIQAVQPDWDLFCPRGDDHLEDGGESQIGHSLVLLPREQVYPFSWVDDGDMRVCLGSKGNLEFDSEACVSKEVEMYAKSPRNRSWNIALCTFNWIFWSNLTILFNKWILESTPFQYPILLTTWHLLFATLATQLLSKTTSLLTTHPNSPTPTMTTRSYITKIVPIALLYSGSLVTSNMAYMYLNVGFIQMLKASGPVITLLTSYLWSVTDLTVFKLLNILLITGSVALTVSGELRFSGIGVLLQFGALVCDANRLVLLQILSSGSGSGSGSGSSSSLEISSKKKKKKKKEEGVSKEKSVDDVERGDGGSGELEDGEGEDEEEAEEGNESGEKRREIGTMNPLLSLYYTAPICTVMNGILAWRAEVQPLFQPHSGSQSQSQSQNQNQGQGQDQDQDQNLGLNLGLIDIILTTGIATLILNAIVGFMLNVAVFTLIGKTSGLTMTLVSIPKNILLIIASVVLWGTRVSTVQAVGYFGALVGLVVYSGGGSVFLFRRRRGGGRSWGG</sequence>
<feature type="region of interest" description="Disordered" evidence="3">
    <location>
        <begin position="568"/>
        <end position="639"/>
    </location>
</feature>
<proteinExistence type="inferred from homology"/>
<evidence type="ECO:0000313" key="7">
    <source>
        <dbReference type="Proteomes" id="UP001610335"/>
    </source>
</evidence>
<dbReference type="EMBL" id="JBFXLS010000208">
    <property type="protein sequence ID" value="KAL2811929.1"/>
    <property type="molecule type" value="Genomic_DNA"/>
</dbReference>
<evidence type="ECO:0000256" key="3">
    <source>
        <dbReference type="SAM" id="MobiDB-lite"/>
    </source>
</evidence>
<dbReference type="InterPro" id="IPR004853">
    <property type="entry name" value="Sugar_P_trans_dom"/>
</dbReference>
<dbReference type="PANTHER" id="PTHR32385">
    <property type="entry name" value="MANNOSYL PHOSPHORYLINOSITOL CERAMIDE SYNTHASE"/>
    <property type="match status" value="1"/>
</dbReference>
<organism evidence="6 7">
    <name type="scientific">Aspergillus cavernicola</name>
    <dbReference type="NCBI Taxonomy" id="176166"/>
    <lineage>
        <taxon>Eukaryota</taxon>
        <taxon>Fungi</taxon>
        <taxon>Dikarya</taxon>
        <taxon>Ascomycota</taxon>
        <taxon>Pezizomycotina</taxon>
        <taxon>Eurotiomycetes</taxon>
        <taxon>Eurotiomycetidae</taxon>
        <taxon>Eurotiales</taxon>
        <taxon>Aspergillaceae</taxon>
        <taxon>Aspergillus</taxon>
        <taxon>Aspergillus subgen. Nidulantes</taxon>
    </lineage>
</organism>
<evidence type="ECO:0000256" key="2">
    <source>
        <dbReference type="ARBA" id="ARBA00022679"/>
    </source>
</evidence>
<protein>
    <submittedName>
        <fullName evidence="6">Triose-phosphate transporter family-domain-containing protein</fullName>
    </submittedName>
</protein>
<feature type="compositionally biased region" description="Basic and acidic residues" evidence="3">
    <location>
        <begin position="593"/>
        <end position="610"/>
    </location>
</feature>
<dbReference type="InterPro" id="IPR007577">
    <property type="entry name" value="GlycoTrfase_DXD_sugar-bd_CS"/>
</dbReference>
<dbReference type="InterPro" id="IPR051706">
    <property type="entry name" value="Glycosyltransferase_domain"/>
</dbReference>
<comment type="caution">
    <text evidence="6">The sequence shown here is derived from an EMBL/GenBank/DDBJ whole genome shotgun (WGS) entry which is preliminary data.</text>
</comment>
<feature type="region of interest" description="Disordered" evidence="3">
    <location>
        <begin position="52"/>
        <end position="75"/>
    </location>
</feature>